<dbReference type="RefSeq" id="WP_147438743.1">
    <property type="nucleotide sequence ID" value="NZ_JBCLPP010000002.1"/>
</dbReference>
<evidence type="ECO:0000313" key="2">
    <source>
        <dbReference type="EMBL" id="MEY8244194.1"/>
    </source>
</evidence>
<accession>A0ABV4CVR7</accession>
<sequence length="319" mass="36034">MTEVSDTMTVTVAKPIAIESVWDYYPAFTEVISVNAVGQNGFNTSETYRLEIFRDSLWINVALDSLTGVSYDKIVTDDVNCQIQNVMLRSSEPLIPGVYRAIRIGEKSDTAAVLFEVLSGKDVVKRLSNGIIMDYFSADNVEKDDTICANIYSWGVAAKDTIDVYLRHDTPEFHERFYKKVLSYSALRFNGRSRPNIYSGPIITDTLGVSMTTDAKVYPDTVSEVTFFIHNKSEMTLCYGTPYTVARKTDGRWEELYQGGVWNMPLYGLNAGASSEFMKANLHRLINDITPGEYIIYKNVYFDGDKDNAWNISARFTIK</sequence>
<organism evidence="2 3">
    <name type="scientific">Heminiphilus faecis</name>
    <dbReference type="NCBI Taxonomy" id="2601703"/>
    <lineage>
        <taxon>Bacteria</taxon>
        <taxon>Pseudomonadati</taxon>
        <taxon>Bacteroidota</taxon>
        <taxon>Bacteroidia</taxon>
        <taxon>Bacteroidales</taxon>
        <taxon>Muribaculaceae</taxon>
        <taxon>Heminiphilus</taxon>
    </lineage>
</organism>
<reference evidence="2 3" key="1">
    <citation type="submission" date="2024-03" db="EMBL/GenBank/DDBJ databases">
        <title>Mouse gut bacterial collection (mGBC) of GemPharmatech.</title>
        <authorList>
            <person name="He Y."/>
            <person name="Dong L."/>
            <person name="Wu D."/>
            <person name="Gao X."/>
            <person name="Lin Z."/>
        </authorList>
    </citation>
    <scope>NUCLEOTIDE SEQUENCE [LARGE SCALE GENOMIC DNA]</scope>
    <source>
        <strain evidence="2 3">54-13</strain>
    </source>
</reference>
<proteinExistence type="predicted"/>
<dbReference type="InterPro" id="IPR046878">
    <property type="entry name" value="Big_14"/>
</dbReference>
<dbReference type="Proteomes" id="UP001565200">
    <property type="component" value="Unassembled WGS sequence"/>
</dbReference>
<keyword evidence="3" id="KW-1185">Reference proteome</keyword>
<evidence type="ECO:0000313" key="3">
    <source>
        <dbReference type="Proteomes" id="UP001565200"/>
    </source>
</evidence>
<comment type="caution">
    <text evidence="2">The sequence shown here is derived from an EMBL/GenBank/DDBJ whole genome shotgun (WGS) entry which is preliminary data.</text>
</comment>
<evidence type="ECO:0000259" key="1">
    <source>
        <dbReference type="Pfam" id="PF20251"/>
    </source>
</evidence>
<name>A0ABV4CVR7_9BACT</name>
<dbReference type="EMBL" id="JBCLPP010000002">
    <property type="protein sequence ID" value="MEY8244194.1"/>
    <property type="molecule type" value="Genomic_DNA"/>
</dbReference>
<feature type="domain" description="Bacterial Ig-like" evidence="1">
    <location>
        <begin position="207"/>
        <end position="304"/>
    </location>
</feature>
<dbReference type="Pfam" id="PF20251">
    <property type="entry name" value="Big_14"/>
    <property type="match status" value="1"/>
</dbReference>
<protein>
    <submittedName>
        <fullName evidence="2">Immunoglobulin-like domain-containing protein</fullName>
    </submittedName>
</protein>
<gene>
    <name evidence="2" type="ORF">AAK873_01025</name>
</gene>